<dbReference type="InterPro" id="IPR003593">
    <property type="entry name" value="AAA+_ATPase"/>
</dbReference>
<dbReference type="SUPFAM" id="SSF52540">
    <property type="entry name" value="P-loop containing nucleoside triphosphate hydrolases"/>
    <property type="match status" value="1"/>
</dbReference>
<organism evidence="8 9">
    <name type="scientific">Natrinema hispanicum</name>
    <dbReference type="NCBI Taxonomy" id="392421"/>
    <lineage>
        <taxon>Archaea</taxon>
        <taxon>Methanobacteriati</taxon>
        <taxon>Methanobacteriota</taxon>
        <taxon>Stenosarchaea group</taxon>
        <taxon>Halobacteria</taxon>
        <taxon>Halobacteriales</taxon>
        <taxon>Natrialbaceae</taxon>
        <taxon>Natrinema</taxon>
    </lineage>
</organism>
<dbReference type="Pfam" id="PF13401">
    <property type="entry name" value="AAA_22"/>
    <property type="match status" value="1"/>
</dbReference>
<dbReference type="InterPro" id="IPR015163">
    <property type="entry name" value="Cdc6_C"/>
</dbReference>
<feature type="binding site" evidence="5">
    <location>
        <position position="211"/>
    </location>
    <ligand>
        <name>ATP</name>
        <dbReference type="ChEBI" id="CHEBI:30616"/>
    </ligand>
</feature>
<comment type="similarity">
    <text evidence="1 5">Belongs to the CDC6/cdc18 family.</text>
</comment>
<feature type="binding site" evidence="5">
    <location>
        <position position="223"/>
    </location>
    <ligand>
        <name>ATP</name>
        <dbReference type="ChEBI" id="CHEBI:30616"/>
    </ligand>
</feature>
<dbReference type="InterPro" id="IPR036390">
    <property type="entry name" value="WH_DNA-bd_sf"/>
</dbReference>
<dbReference type="GO" id="GO:0006260">
    <property type="term" value="P:DNA replication"/>
    <property type="evidence" value="ECO:0007669"/>
    <property type="project" value="UniProtKB-UniRule"/>
</dbReference>
<dbReference type="CDD" id="cd08768">
    <property type="entry name" value="Cdc6_C"/>
    <property type="match status" value="1"/>
</dbReference>
<dbReference type="Gene3D" id="1.10.8.60">
    <property type="match status" value="1"/>
</dbReference>
<dbReference type="NCBIfam" id="TIGR02928">
    <property type="entry name" value="orc1/cdc6 family replication initiation protein"/>
    <property type="match status" value="1"/>
</dbReference>
<dbReference type="InterPro" id="IPR055237">
    <property type="entry name" value="Cdc6_lid"/>
</dbReference>
<dbReference type="InterPro" id="IPR014277">
    <property type="entry name" value="Orc1/Cdc6_arc"/>
</dbReference>
<dbReference type="Gene3D" id="1.10.10.10">
    <property type="entry name" value="Winged helix-like DNA-binding domain superfamily/Winged helix DNA-binding domain"/>
    <property type="match status" value="1"/>
</dbReference>
<dbReference type="SUPFAM" id="SSF46785">
    <property type="entry name" value="Winged helix' DNA-binding domain"/>
    <property type="match status" value="1"/>
</dbReference>
<keyword evidence="3 5" id="KW-0547">Nucleotide-binding</keyword>
<evidence type="ECO:0000256" key="2">
    <source>
        <dbReference type="ARBA" id="ARBA00022705"/>
    </source>
</evidence>
<dbReference type="HAMAP" id="MF_01407">
    <property type="entry name" value="ORC1_type_DNA_replic_protein"/>
    <property type="match status" value="1"/>
</dbReference>
<evidence type="ECO:0000256" key="5">
    <source>
        <dbReference type="HAMAP-Rule" id="MF_01407"/>
    </source>
</evidence>
<dbReference type="Gene3D" id="3.40.50.300">
    <property type="entry name" value="P-loop containing nucleotide triphosphate hydrolases"/>
    <property type="match status" value="1"/>
</dbReference>
<protein>
    <recommendedName>
        <fullName evidence="5">ORC1-type DNA replication protein</fullName>
    </recommendedName>
</protein>
<dbReference type="CDD" id="cd00009">
    <property type="entry name" value="AAA"/>
    <property type="match status" value="1"/>
</dbReference>
<dbReference type="InterPro" id="IPR027417">
    <property type="entry name" value="P-loop_NTPase"/>
</dbReference>
<dbReference type="PANTHER" id="PTHR10763:SF22">
    <property type="entry name" value="ORC1-TYPE DNA REPLICATION PROTEIN"/>
    <property type="match status" value="1"/>
</dbReference>
<proteinExistence type="inferred from homology"/>
<dbReference type="Pfam" id="PF09079">
    <property type="entry name" value="WHD_Cdc6"/>
    <property type="match status" value="1"/>
</dbReference>
<dbReference type="PANTHER" id="PTHR10763">
    <property type="entry name" value="CELL DIVISION CONTROL PROTEIN 6-RELATED"/>
    <property type="match status" value="1"/>
</dbReference>
<evidence type="ECO:0000259" key="6">
    <source>
        <dbReference type="SMART" id="SM00382"/>
    </source>
</evidence>
<dbReference type="InterPro" id="IPR036388">
    <property type="entry name" value="WH-like_DNA-bd_sf"/>
</dbReference>
<feature type="domain" description="Cdc6 C-terminal" evidence="7">
    <location>
        <begin position="306"/>
        <end position="389"/>
    </location>
</feature>
<keyword evidence="8" id="KW-0131">Cell cycle</keyword>
<evidence type="ECO:0000256" key="3">
    <source>
        <dbReference type="ARBA" id="ARBA00022741"/>
    </source>
</evidence>
<gene>
    <name evidence="8" type="ORF">SAMN05192552_10562</name>
</gene>
<feature type="domain" description="AAA+ ATPase" evidence="6">
    <location>
        <begin position="50"/>
        <end position="207"/>
    </location>
</feature>
<dbReference type="GO" id="GO:0051301">
    <property type="term" value="P:cell division"/>
    <property type="evidence" value="ECO:0007669"/>
    <property type="project" value="UniProtKB-KW"/>
</dbReference>
<accession>A0A1G6Y0S9</accession>
<keyword evidence="2 5" id="KW-0235">DNA replication</keyword>
<evidence type="ECO:0000259" key="7">
    <source>
        <dbReference type="SMART" id="SM01074"/>
    </source>
</evidence>
<dbReference type="EMBL" id="FMZP01000056">
    <property type="protein sequence ID" value="SDD84019.1"/>
    <property type="molecule type" value="Genomic_DNA"/>
</dbReference>
<dbReference type="InterPro" id="IPR050311">
    <property type="entry name" value="ORC1/CDC6"/>
</dbReference>
<evidence type="ECO:0000256" key="4">
    <source>
        <dbReference type="ARBA" id="ARBA00022840"/>
    </source>
</evidence>
<dbReference type="Proteomes" id="UP000324021">
    <property type="component" value="Unassembled WGS sequence"/>
</dbReference>
<reference evidence="8 9" key="1">
    <citation type="submission" date="2016-10" db="EMBL/GenBank/DDBJ databases">
        <authorList>
            <person name="Varghese N."/>
            <person name="Submissions S."/>
        </authorList>
    </citation>
    <scope>NUCLEOTIDE SEQUENCE [LARGE SCALE GENOMIC DNA]</scope>
    <source>
        <strain evidence="8 9">CDM_1</strain>
    </source>
</reference>
<dbReference type="FunFam" id="1.10.8.60:FF:000073">
    <property type="entry name" value="ORC1-type DNA replication protein"/>
    <property type="match status" value="1"/>
</dbReference>
<comment type="function">
    <text evidence="5">Involved in regulation of DNA replication.</text>
</comment>
<feature type="binding site" evidence="5">
    <location>
        <begin position="62"/>
        <end position="66"/>
    </location>
    <ligand>
        <name>ATP</name>
        <dbReference type="ChEBI" id="CHEBI:30616"/>
    </ligand>
</feature>
<evidence type="ECO:0000313" key="9">
    <source>
        <dbReference type="Proteomes" id="UP000324021"/>
    </source>
</evidence>
<dbReference type="AlphaFoldDB" id="A0A1G6Y0S9"/>
<dbReference type="GO" id="GO:0016887">
    <property type="term" value="F:ATP hydrolysis activity"/>
    <property type="evidence" value="ECO:0007669"/>
    <property type="project" value="InterPro"/>
</dbReference>
<dbReference type="InterPro" id="IPR049945">
    <property type="entry name" value="AAA_22"/>
</dbReference>
<sequence>MGLEPFTRDSTIFRDENVLRDSYTPQTLIERDDELMAYQSALRPVVNGAQPKNLFLYGQTGVGKTLATKLVLERLSTDLEPMDDVDLHTVFLNCKSLSSSYQVAANLVNEFREPDDKIKTTGYPSGMINQMLWDHLNDLEATHCLIVLDEVDSIGNDDDILYQVPRANDNNLVENTQVGVIGISNDFTFRDNLSARVKDSLCDEEILFSPYDANQLRRILEQRSEQAFHDDVLDENVIPLAAAFAGQSSGSARQALLRLYKAGDIARDEGAEMVTERHVREADRAVERDKVWEELLRVPTHSKLTLYALLTLETENKLPAKRSAIYKRYRIAADRIGIDPRTDRTVHDRLSQLTLKGFLDVEEKNKGPKGGSYYQYQFSIRPELVTEALSEDSRVSELFD</sequence>
<dbReference type="SMART" id="SM00382">
    <property type="entry name" value="AAA"/>
    <property type="match status" value="1"/>
</dbReference>
<dbReference type="SMART" id="SM01074">
    <property type="entry name" value="Cdc6_C"/>
    <property type="match status" value="1"/>
</dbReference>
<dbReference type="GO" id="GO:0005524">
    <property type="term" value="F:ATP binding"/>
    <property type="evidence" value="ECO:0007669"/>
    <property type="project" value="UniProtKB-UniRule"/>
</dbReference>
<dbReference type="Pfam" id="PF22703">
    <property type="entry name" value="Cdc6_lid"/>
    <property type="match status" value="1"/>
</dbReference>
<name>A0A1G6Y0S9_9EURY</name>
<dbReference type="RefSeq" id="WP_149782633.1">
    <property type="nucleotide sequence ID" value="NZ_FMZP01000056.1"/>
</dbReference>
<evidence type="ECO:0000256" key="1">
    <source>
        <dbReference type="ARBA" id="ARBA00006184"/>
    </source>
</evidence>
<keyword evidence="8" id="KW-0132">Cell division</keyword>
<evidence type="ECO:0000313" key="8">
    <source>
        <dbReference type="EMBL" id="SDD84019.1"/>
    </source>
</evidence>
<keyword evidence="4 5" id="KW-0067">ATP-binding</keyword>